<evidence type="ECO:0000313" key="2">
    <source>
        <dbReference type="EMBL" id="KAK7862314.1"/>
    </source>
</evidence>
<dbReference type="Proteomes" id="UP001378592">
    <property type="component" value="Unassembled WGS sequence"/>
</dbReference>
<evidence type="ECO:0000313" key="3">
    <source>
        <dbReference type="Proteomes" id="UP001378592"/>
    </source>
</evidence>
<name>A0AAN9VQK4_9ORTH</name>
<reference evidence="2 3" key="1">
    <citation type="submission" date="2024-03" db="EMBL/GenBank/DDBJ databases">
        <title>The genome assembly and annotation of the cricket Gryllus longicercus Weissman &amp; Gray.</title>
        <authorList>
            <person name="Szrajer S."/>
            <person name="Gray D."/>
            <person name="Ylla G."/>
        </authorList>
    </citation>
    <scope>NUCLEOTIDE SEQUENCE [LARGE SCALE GENOMIC DNA]</scope>
    <source>
        <strain evidence="2">DAG 2021-001</strain>
        <tissue evidence="2">Whole body minus gut</tissue>
    </source>
</reference>
<sequence length="83" mass="9013">MMHHAVQPSPSQQPQQQSQSPGPAASPLLYGRPEGPDLLLLDNNNSAASKMYSVPTAQQQVYAEYGLMFQPQVQCTAADPLLF</sequence>
<feature type="compositionally biased region" description="Low complexity" evidence="1">
    <location>
        <begin position="7"/>
        <end position="21"/>
    </location>
</feature>
<organism evidence="2 3">
    <name type="scientific">Gryllus longicercus</name>
    <dbReference type="NCBI Taxonomy" id="2509291"/>
    <lineage>
        <taxon>Eukaryota</taxon>
        <taxon>Metazoa</taxon>
        <taxon>Ecdysozoa</taxon>
        <taxon>Arthropoda</taxon>
        <taxon>Hexapoda</taxon>
        <taxon>Insecta</taxon>
        <taxon>Pterygota</taxon>
        <taxon>Neoptera</taxon>
        <taxon>Polyneoptera</taxon>
        <taxon>Orthoptera</taxon>
        <taxon>Ensifera</taxon>
        <taxon>Gryllidea</taxon>
        <taxon>Grylloidea</taxon>
        <taxon>Gryllidae</taxon>
        <taxon>Gryllinae</taxon>
        <taxon>Gryllus</taxon>
    </lineage>
</organism>
<accession>A0AAN9VQK4</accession>
<protein>
    <submittedName>
        <fullName evidence="2">Uncharacterized protein</fullName>
    </submittedName>
</protein>
<keyword evidence="3" id="KW-1185">Reference proteome</keyword>
<feature type="region of interest" description="Disordered" evidence="1">
    <location>
        <begin position="1"/>
        <end position="42"/>
    </location>
</feature>
<dbReference type="EMBL" id="JAZDUA010000282">
    <property type="protein sequence ID" value="KAK7862314.1"/>
    <property type="molecule type" value="Genomic_DNA"/>
</dbReference>
<comment type="caution">
    <text evidence="2">The sequence shown here is derived from an EMBL/GenBank/DDBJ whole genome shotgun (WGS) entry which is preliminary data.</text>
</comment>
<evidence type="ECO:0000256" key="1">
    <source>
        <dbReference type="SAM" id="MobiDB-lite"/>
    </source>
</evidence>
<proteinExistence type="predicted"/>
<gene>
    <name evidence="2" type="ORF">R5R35_014676</name>
</gene>
<dbReference type="AlphaFoldDB" id="A0AAN9VQK4"/>